<gene>
    <name evidence="3" type="ORF">CAG99_07125</name>
</gene>
<accession>A0A1W7CV91</accession>
<proteinExistence type="predicted"/>
<feature type="region of interest" description="Disordered" evidence="1">
    <location>
        <begin position="1"/>
        <end position="47"/>
    </location>
</feature>
<keyword evidence="2" id="KW-0812">Transmembrane</keyword>
<dbReference type="AlphaFoldDB" id="A0A1W7CV91"/>
<dbReference type="PANTHER" id="PTHR41775:SF1">
    <property type="entry name" value="PEPTIDASE M6-LIKE DOMAIN-CONTAINING PROTEIN"/>
    <property type="match status" value="1"/>
</dbReference>
<protein>
    <submittedName>
        <fullName evidence="3">Peptidase M6</fullName>
    </submittedName>
</protein>
<evidence type="ECO:0000313" key="3">
    <source>
        <dbReference type="EMBL" id="ARQ68657.1"/>
    </source>
</evidence>
<evidence type="ECO:0000256" key="1">
    <source>
        <dbReference type="SAM" id="MobiDB-lite"/>
    </source>
</evidence>
<dbReference type="GO" id="GO:0008233">
    <property type="term" value="F:peptidase activity"/>
    <property type="evidence" value="ECO:0007669"/>
    <property type="project" value="InterPro"/>
</dbReference>
<dbReference type="PANTHER" id="PTHR41775">
    <property type="entry name" value="SECRETED PROTEIN-RELATED"/>
    <property type="match status" value="1"/>
</dbReference>
<evidence type="ECO:0000313" key="4">
    <source>
        <dbReference type="Proteomes" id="UP000194218"/>
    </source>
</evidence>
<feature type="transmembrane region" description="Helical" evidence="2">
    <location>
        <begin position="88"/>
        <end position="111"/>
    </location>
</feature>
<sequence>MTRPGYRNRAKTGNPEQGGERAPAVRPVPPPFPRFPPAGFARPTRPLPPLLPLPPRPSLTFCPFPASRVPPEARSEVAVRRARRRPAAVLAVLAALLGATLTEGPGISALADEPCSLPRSAVHHSEGVDSWNDAYPRPVGTVRGVMLFLSFTDAAPRLSPERIAADYFPATTDYFRAASYGKLDLRTEVVPEWLRMPGTSQEYGIRRDWEPDRRSAYLKDALKTVSGRVDLAAYDIVYLVADPDAPGVDPDATKVVNFDKPVTVGDAEIRRLVTVFEQRRPDRNVLAHETGHVFDLPDLYDRPENGWGDWDTHVGDWDLMGSQFGLSPELFGWHKWKLGWLGPGHVDCVRGPGTTLHTLQPLGAPLEKGDPESDTRLAVVRTGPAEALVAEARAPMGNDTTTCTRGVLLYRVRSDIPSAEGPIEVLDGHPDTSACHATSVHPRLADAPLETGESYYDAAAGVRVEVGERTVTGGWDVKIIKE</sequence>
<dbReference type="Proteomes" id="UP000194218">
    <property type="component" value="Chromosome"/>
</dbReference>
<evidence type="ECO:0000256" key="2">
    <source>
        <dbReference type="SAM" id="Phobius"/>
    </source>
</evidence>
<keyword evidence="2" id="KW-1133">Transmembrane helix</keyword>
<dbReference type="InterPro" id="IPR008757">
    <property type="entry name" value="Peptidase_M6-like_domain"/>
</dbReference>
<dbReference type="EMBL" id="CP021121">
    <property type="protein sequence ID" value="ARQ68657.1"/>
    <property type="molecule type" value="Genomic_DNA"/>
</dbReference>
<dbReference type="NCBIfam" id="TIGR03296">
    <property type="entry name" value="M6dom_TIGR03296"/>
    <property type="match status" value="1"/>
</dbReference>
<reference evidence="3 4" key="1">
    <citation type="submission" date="2017-05" db="EMBL/GenBank/DDBJ databases">
        <title>Complete genome sequence of Streptomyces sp. SCSIO 03032 revealed the diverse biosynthetic pathways for its bioactive secondary metabolites.</title>
        <authorList>
            <person name="Ma L."/>
            <person name="Zhu Y."/>
            <person name="Zhang W."/>
            <person name="Zhang G."/>
            <person name="Tian X."/>
            <person name="Zhang S."/>
            <person name="Zhang C."/>
        </authorList>
    </citation>
    <scope>NUCLEOTIDE SEQUENCE [LARGE SCALE GENOMIC DNA]</scope>
    <source>
        <strain evidence="3 4">SCSIO 03032</strain>
    </source>
</reference>
<dbReference type="KEGG" id="smao:CAG99_07125"/>
<feature type="compositionally biased region" description="Pro residues" evidence="1">
    <location>
        <begin position="26"/>
        <end position="36"/>
    </location>
</feature>
<dbReference type="GO" id="GO:0006508">
    <property type="term" value="P:proteolysis"/>
    <property type="evidence" value="ECO:0007669"/>
    <property type="project" value="InterPro"/>
</dbReference>
<keyword evidence="4" id="KW-1185">Reference proteome</keyword>
<organism evidence="3 4">
    <name type="scientific">Streptomyces marincola</name>
    <dbReference type="NCBI Taxonomy" id="2878388"/>
    <lineage>
        <taxon>Bacteria</taxon>
        <taxon>Bacillati</taxon>
        <taxon>Actinomycetota</taxon>
        <taxon>Actinomycetes</taxon>
        <taxon>Kitasatosporales</taxon>
        <taxon>Streptomycetaceae</taxon>
        <taxon>Streptomyces</taxon>
    </lineage>
</organism>
<feature type="compositionally biased region" description="Basic residues" evidence="1">
    <location>
        <begin position="1"/>
        <end position="10"/>
    </location>
</feature>
<keyword evidence="2" id="KW-0472">Membrane</keyword>
<name>A0A1W7CV91_9ACTN</name>